<dbReference type="InterPro" id="IPR014732">
    <property type="entry name" value="OMPdecase"/>
</dbReference>
<dbReference type="PATRIC" id="fig|1619044.3.peg.125"/>
<gene>
    <name evidence="11" type="ORF">UY92_C0002G0015</name>
</gene>
<dbReference type="GO" id="GO:0004588">
    <property type="term" value="F:orotate phosphoribosyltransferase activity"/>
    <property type="evidence" value="ECO:0007669"/>
    <property type="project" value="TreeGrafter"/>
</dbReference>
<keyword evidence="3 9" id="KW-0210">Decarboxylase</keyword>
<dbReference type="InterPro" id="IPR001754">
    <property type="entry name" value="OMPdeCOase_dom"/>
</dbReference>
<dbReference type="AlphaFoldDB" id="A0A0G1YHI3"/>
<feature type="active site" description="For OMPdecase activity" evidence="7">
    <location>
        <position position="88"/>
    </location>
</feature>
<evidence type="ECO:0000313" key="11">
    <source>
        <dbReference type="EMBL" id="KKW42898.1"/>
    </source>
</evidence>
<evidence type="ECO:0000256" key="9">
    <source>
        <dbReference type="RuleBase" id="RU000512"/>
    </source>
</evidence>
<dbReference type="SUPFAM" id="SSF51366">
    <property type="entry name" value="Ribulose-phoshate binding barrel"/>
    <property type="match status" value="1"/>
</dbReference>
<comment type="similarity">
    <text evidence="9">Belongs to the OMP decarboxylase family.</text>
</comment>
<proteinExistence type="inferred from homology"/>
<feature type="domain" description="Orotidine 5'-phosphate decarboxylase" evidence="10">
    <location>
        <begin position="29"/>
        <end position="240"/>
    </location>
</feature>
<feature type="binding site" evidence="8">
    <location>
        <position position="204"/>
    </location>
    <ligand>
        <name>substrate</name>
    </ligand>
</feature>
<protein>
    <recommendedName>
        <fullName evidence="9">Orotidine 5'-phosphate decarboxylase</fullName>
        <ecNumber evidence="9">4.1.1.23</ecNumber>
    </recommendedName>
</protein>
<organism evidence="11 12">
    <name type="scientific">Candidatus Magasanikbacteria bacterium GW2011_GWA2_56_11</name>
    <dbReference type="NCBI Taxonomy" id="1619044"/>
    <lineage>
        <taxon>Bacteria</taxon>
        <taxon>Candidatus Magasanikiibacteriota</taxon>
    </lineage>
</organism>
<dbReference type="NCBIfam" id="TIGR01740">
    <property type="entry name" value="pyrF"/>
    <property type="match status" value="1"/>
</dbReference>
<evidence type="ECO:0000256" key="3">
    <source>
        <dbReference type="ARBA" id="ARBA00022793"/>
    </source>
</evidence>
<dbReference type="Proteomes" id="UP000033870">
    <property type="component" value="Unassembled WGS sequence"/>
</dbReference>
<dbReference type="STRING" id="1619044.UY92_C0002G0015"/>
<dbReference type="SMART" id="SM00934">
    <property type="entry name" value="OMPdecase"/>
    <property type="match status" value="1"/>
</dbReference>
<dbReference type="InterPro" id="IPR011060">
    <property type="entry name" value="RibuloseP-bd_barrel"/>
</dbReference>
<dbReference type="GO" id="GO:0004590">
    <property type="term" value="F:orotidine-5'-phosphate decarboxylase activity"/>
    <property type="evidence" value="ECO:0007669"/>
    <property type="project" value="UniProtKB-EC"/>
</dbReference>
<comment type="function">
    <text evidence="1">Catalyzes the decarboxylation of orotidine 5'-monophosphate (OMP) to uridine 5'-monophosphate (UMP).</text>
</comment>
<dbReference type="EMBL" id="LCRX01000002">
    <property type="protein sequence ID" value="KKW42898.1"/>
    <property type="molecule type" value="Genomic_DNA"/>
</dbReference>
<evidence type="ECO:0000256" key="5">
    <source>
        <dbReference type="ARBA" id="ARBA00023239"/>
    </source>
</evidence>
<feature type="binding site" evidence="8">
    <location>
        <position position="35"/>
    </location>
    <ligand>
        <name>substrate</name>
    </ligand>
</feature>
<dbReference type="GO" id="GO:0044205">
    <property type="term" value="P:'de novo' UMP biosynthetic process"/>
    <property type="evidence" value="ECO:0007669"/>
    <property type="project" value="UniProtKB-UniPathway"/>
</dbReference>
<dbReference type="FunFam" id="3.20.20.70:FF:000092">
    <property type="entry name" value="Uridine monophosphate synthetase"/>
    <property type="match status" value="1"/>
</dbReference>
<feature type="active site" description="For OMPdecase activity" evidence="7">
    <location>
        <position position="90"/>
    </location>
</feature>
<feature type="binding site" evidence="8">
    <location>
        <position position="148"/>
    </location>
    <ligand>
        <name>substrate</name>
    </ligand>
</feature>
<reference evidence="11 12" key="1">
    <citation type="journal article" date="2015" name="Nature">
        <title>rRNA introns, odd ribosomes, and small enigmatic genomes across a large radiation of phyla.</title>
        <authorList>
            <person name="Brown C.T."/>
            <person name="Hug L.A."/>
            <person name="Thomas B.C."/>
            <person name="Sharon I."/>
            <person name="Castelle C.J."/>
            <person name="Singh A."/>
            <person name="Wilkins M.J."/>
            <person name="Williams K.H."/>
            <person name="Banfield J.F."/>
        </authorList>
    </citation>
    <scope>NUCLEOTIDE SEQUENCE [LARGE SCALE GENOMIC DNA]</scope>
</reference>
<evidence type="ECO:0000256" key="7">
    <source>
        <dbReference type="PIRSR" id="PIRSR614732-1"/>
    </source>
</evidence>
<dbReference type="PROSITE" id="PS00156">
    <property type="entry name" value="OMPDECASE"/>
    <property type="match status" value="1"/>
</dbReference>
<accession>A0A0G1YHI3</accession>
<evidence type="ECO:0000259" key="10">
    <source>
        <dbReference type="SMART" id="SM00934"/>
    </source>
</evidence>
<feature type="binding site" evidence="8">
    <location>
        <position position="224"/>
    </location>
    <ligand>
        <name>substrate</name>
    </ligand>
</feature>
<dbReference type="Gene3D" id="3.20.20.70">
    <property type="entry name" value="Aldolase class I"/>
    <property type="match status" value="1"/>
</dbReference>
<name>A0A0G1YHI3_9BACT</name>
<dbReference type="EC" id="4.1.1.23" evidence="9"/>
<evidence type="ECO:0000256" key="6">
    <source>
        <dbReference type="ARBA" id="ARBA00049157"/>
    </source>
</evidence>
<dbReference type="Pfam" id="PF00215">
    <property type="entry name" value="OMPdecase"/>
    <property type="match status" value="1"/>
</dbReference>
<dbReference type="CDD" id="cd04725">
    <property type="entry name" value="OMP_decarboxylase_like"/>
    <property type="match status" value="1"/>
</dbReference>
<dbReference type="InterPro" id="IPR013785">
    <property type="entry name" value="Aldolase_TIM"/>
</dbReference>
<comment type="catalytic activity">
    <reaction evidence="6 9">
        <text>orotidine 5'-phosphate + H(+) = UMP + CO2</text>
        <dbReference type="Rhea" id="RHEA:11596"/>
        <dbReference type="ChEBI" id="CHEBI:15378"/>
        <dbReference type="ChEBI" id="CHEBI:16526"/>
        <dbReference type="ChEBI" id="CHEBI:57538"/>
        <dbReference type="ChEBI" id="CHEBI:57865"/>
        <dbReference type="EC" id="4.1.1.23"/>
    </reaction>
</comment>
<evidence type="ECO:0000256" key="1">
    <source>
        <dbReference type="ARBA" id="ARBA00002356"/>
    </source>
</evidence>
<dbReference type="PANTHER" id="PTHR19278">
    <property type="entry name" value="OROTATE PHOSPHORIBOSYLTRANSFERASE"/>
    <property type="match status" value="1"/>
</dbReference>
<evidence type="ECO:0000313" key="12">
    <source>
        <dbReference type="Proteomes" id="UP000033870"/>
    </source>
</evidence>
<comment type="pathway">
    <text evidence="2 9">Pyrimidine metabolism; UMP biosynthesis via de novo pathway; UMP from orotate: step 2/2.</text>
</comment>
<evidence type="ECO:0000256" key="2">
    <source>
        <dbReference type="ARBA" id="ARBA00004861"/>
    </source>
</evidence>
<dbReference type="PANTHER" id="PTHR19278:SF9">
    <property type="entry name" value="URIDINE 5'-MONOPHOSPHATE SYNTHASE"/>
    <property type="match status" value="1"/>
</dbReference>
<feature type="binding site" evidence="8">
    <location>
        <position position="225"/>
    </location>
    <ligand>
        <name>substrate</name>
    </ligand>
</feature>
<dbReference type="InterPro" id="IPR018089">
    <property type="entry name" value="OMPdecase_AS"/>
</dbReference>
<comment type="caution">
    <text evidence="11">The sequence shown here is derived from an EMBL/GenBank/DDBJ whole genome shotgun (WGS) entry which is preliminary data.</text>
</comment>
<feature type="binding site" evidence="8">
    <location>
        <position position="57"/>
    </location>
    <ligand>
        <name>substrate</name>
    </ligand>
</feature>
<sequence>MPTYAERALAQANPAARRLLALMEEKQTNLCVAADVTTAAELLALAERLGPEICLFKTHIDIVADFTPALTKELKALADRHQFLIFEDRKFADIGQTVLEQYRGGIYRIAEWADIVNAHTVSGPGIIEALKTVGEERGRALILLAEMSPKGNLATGEYTAASVEMARRYPEFVIGFIATRKLDPAFVHLTPGVQLAAGSDRFGQNYLTPDAVIRERGSDIIIVGRGITAAPDPAGAARNYRAAGWQAYQEALKNPL</sequence>
<keyword evidence="4 9" id="KW-0665">Pyrimidine biosynthesis</keyword>
<feature type="active site" description="For OMPdecase activity" evidence="7">
    <location>
        <position position="93"/>
    </location>
</feature>
<dbReference type="UniPathway" id="UPA00070">
    <property type="reaction ID" value="UER00120"/>
</dbReference>
<evidence type="ECO:0000256" key="8">
    <source>
        <dbReference type="PIRSR" id="PIRSR614732-2"/>
    </source>
</evidence>
<dbReference type="GO" id="GO:0006207">
    <property type="term" value="P:'de novo' pyrimidine nucleobase biosynthetic process"/>
    <property type="evidence" value="ECO:0007669"/>
    <property type="project" value="InterPro"/>
</dbReference>
<keyword evidence="5 9" id="KW-0456">Lyase</keyword>
<evidence type="ECO:0000256" key="4">
    <source>
        <dbReference type="ARBA" id="ARBA00022975"/>
    </source>
</evidence>